<dbReference type="Proteomes" id="UP000195221">
    <property type="component" value="Unassembled WGS sequence"/>
</dbReference>
<name>A0A242N5N9_CABSO</name>
<dbReference type="AlphaFoldDB" id="A0A242N5N9"/>
<organism evidence="1 2">
    <name type="scientific">Caballeronia sordidicola</name>
    <name type="common">Burkholderia sordidicola</name>
    <dbReference type="NCBI Taxonomy" id="196367"/>
    <lineage>
        <taxon>Bacteria</taxon>
        <taxon>Pseudomonadati</taxon>
        <taxon>Pseudomonadota</taxon>
        <taxon>Betaproteobacteria</taxon>
        <taxon>Burkholderiales</taxon>
        <taxon>Burkholderiaceae</taxon>
        <taxon>Caballeronia</taxon>
    </lineage>
</organism>
<sequence>MLLPLHVSHSVIETAGRMLHECANEHSLAARLRRTRSHRYPALAHIYDSLQPLAANIAVAESAASAQAVKH</sequence>
<evidence type="ECO:0000313" key="1">
    <source>
        <dbReference type="EMBL" id="OTP78967.1"/>
    </source>
</evidence>
<gene>
    <name evidence="1" type="ORF">PAMC26577_02780</name>
</gene>
<protein>
    <submittedName>
        <fullName evidence="1">Uncharacterized protein</fullName>
    </submittedName>
</protein>
<accession>A0A242N5N9</accession>
<evidence type="ECO:0000313" key="2">
    <source>
        <dbReference type="Proteomes" id="UP000195221"/>
    </source>
</evidence>
<comment type="caution">
    <text evidence="1">The sequence shown here is derived from an EMBL/GenBank/DDBJ whole genome shotgun (WGS) entry which is preliminary data.</text>
</comment>
<reference evidence="1 2" key="1">
    <citation type="submission" date="2017-03" db="EMBL/GenBank/DDBJ databases">
        <title>Genome analysis of strain PAMC 26577.</title>
        <authorList>
            <person name="Oh H.-M."/>
            <person name="Yang J.-A."/>
        </authorList>
    </citation>
    <scope>NUCLEOTIDE SEQUENCE [LARGE SCALE GENOMIC DNA]</scope>
    <source>
        <strain evidence="1 2">PAMC 26577</strain>
    </source>
</reference>
<dbReference type="EMBL" id="NBTZ01000019">
    <property type="protein sequence ID" value="OTP78967.1"/>
    <property type="molecule type" value="Genomic_DNA"/>
</dbReference>
<proteinExistence type="predicted"/>